<gene>
    <name evidence="1" type="ORF">G9U52_27555</name>
</gene>
<proteinExistence type="predicted"/>
<protein>
    <submittedName>
        <fullName evidence="1">Uncharacterized protein</fullName>
    </submittedName>
</protein>
<evidence type="ECO:0000313" key="2">
    <source>
        <dbReference type="Proteomes" id="UP001165962"/>
    </source>
</evidence>
<organism evidence="1 2">
    <name type="scientific">Paenibacillus agricola</name>
    <dbReference type="NCBI Taxonomy" id="2716264"/>
    <lineage>
        <taxon>Bacteria</taxon>
        <taxon>Bacillati</taxon>
        <taxon>Bacillota</taxon>
        <taxon>Bacilli</taxon>
        <taxon>Bacillales</taxon>
        <taxon>Paenibacillaceae</taxon>
        <taxon>Paenibacillus</taxon>
    </lineage>
</organism>
<name>A0ABX0JCA0_9BACL</name>
<keyword evidence="2" id="KW-1185">Reference proteome</keyword>
<reference evidence="1" key="1">
    <citation type="submission" date="2020-03" db="EMBL/GenBank/DDBJ databases">
        <title>Draft sequencing of Paenibacilllus sp. S3N08.</title>
        <authorList>
            <person name="Kim D.-U."/>
        </authorList>
    </citation>
    <scope>NUCLEOTIDE SEQUENCE</scope>
    <source>
        <strain evidence="1">S3N08</strain>
    </source>
</reference>
<dbReference type="Proteomes" id="UP001165962">
    <property type="component" value="Unassembled WGS sequence"/>
</dbReference>
<evidence type="ECO:0000313" key="1">
    <source>
        <dbReference type="EMBL" id="NHN33578.1"/>
    </source>
</evidence>
<dbReference type="RefSeq" id="WP_166153876.1">
    <property type="nucleotide sequence ID" value="NZ_JAAOIW010000012.1"/>
</dbReference>
<sequence>MIAILHVDGFVRMLIPDLISIDGGNVTGVDSAARGTTADILVVDGFTHSEDETGQFITNGSTTIRLLDAINPSDFTDTRAQLPLTPEQQKDQRIAQLEEENIDNMLALVELYEMFLGGV</sequence>
<accession>A0ABX0JCA0</accession>
<dbReference type="EMBL" id="JAAOIW010000012">
    <property type="protein sequence ID" value="NHN33578.1"/>
    <property type="molecule type" value="Genomic_DNA"/>
</dbReference>
<comment type="caution">
    <text evidence="1">The sequence shown here is derived from an EMBL/GenBank/DDBJ whole genome shotgun (WGS) entry which is preliminary data.</text>
</comment>